<dbReference type="Proteomes" id="UP000699042">
    <property type="component" value="Unassembled WGS sequence"/>
</dbReference>
<accession>A0A9P7UJX0</accession>
<evidence type="ECO:0000313" key="2">
    <source>
        <dbReference type="EMBL" id="KAG7052990.1"/>
    </source>
</evidence>
<comment type="caution">
    <text evidence="2">The sequence shown here is derived from an EMBL/GenBank/DDBJ whole genome shotgun (WGS) entry which is preliminary data.</text>
</comment>
<organism evidence="2 3">
    <name type="scientific">Colletotrichum scovillei</name>
    <dbReference type="NCBI Taxonomy" id="1209932"/>
    <lineage>
        <taxon>Eukaryota</taxon>
        <taxon>Fungi</taxon>
        <taxon>Dikarya</taxon>
        <taxon>Ascomycota</taxon>
        <taxon>Pezizomycotina</taxon>
        <taxon>Sordariomycetes</taxon>
        <taxon>Hypocreomycetidae</taxon>
        <taxon>Glomerellales</taxon>
        <taxon>Glomerellaceae</taxon>
        <taxon>Colletotrichum</taxon>
        <taxon>Colletotrichum acutatum species complex</taxon>
    </lineage>
</organism>
<feature type="non-terminal residue" evidence="2">
    <location>
        <position position="1"/>
    </location>
</feature>
<feature type="region of interest" description="Disordered" evidence="1">
    <location>
        <begin position="1"/>
        <end position="24"/>
    </location>
</feature>
<gene>
    <name evidence="2" type="ORF">JMJ77_000083</name>
</gene>
<reference evidence="2" key="1">
    <citation type="submission" date="2021-05" db="EMBL/GenBank/DDBJ databases">
        <title>Comparative genomics of three Colletotrichum scovillei strains and genetic complementation revealed genes involved fungal growth and virulence on chili pepper.</title>
        <authorList>
            <person name="Hsieh D.-K."/>
            <person name="Chuang S.-C."/>
            <person name="Chen C.-Y."/>
            <person name="Chao Y.-T."/>
            <person name="Lu M.-Y.J."/>
            <person name="Lee M.-H."/>
            <person name="Shih M.-C."/>
        </authorList>
    </citation>
    <scope>NUCLEOTIDE SEQUENCE</scope>
    <source>
        <strain evidence="2">Coll-153</strain>
    </source>
</reference>
<dbReference type="AlphaFoldDB" id="A0A9P7UJX0"/>
<keyword evidence="3" id="KW-1185">Reference proteome</keyword>
<dbReference type="EMBL" id="JAESDN010000003">
    <property type="protein sequence ID" value="KAG7052990.1"/>
    <property type="molecule type" value="Genomic_DNA"/>
</dbReference>
<evidence type="ECO:0000256" key="1">
    <source>
        <dbReference type="SAM" id="MobiDB-lite"/>
    </source>
</evidence>
<protein>
    <submittedName>
        <fullName evidence="2">Uncharacterized protein</fullName>
    </submittedName>
</protein>
<name>A0A9P7UJX0_9PEZI</name>
<evidence type="ECO:0000313" key="3">
    <source>
        <dbReference type="Proteomes" id="UP000699042"/>
    </source>
</evidence>
<proteinExistence type="predicted"/>
<sequence>SVNLERQRVGPQDNATQPNPLNDYPFSVRRLQGLRKGGAEFLSGCSYNVV</sequence>